<accession>I1E280</accession>
<organism evidence="2 3">
    <name type="scientific">Rheinheimera nanhaiensis E407-8</name>
    <dbReference type="NCBI Taxonomy" id="562729"/>
    <lineage>
        <taxon>Bacteria</taxon>
        <taxon>Pseudomonadati</taxon>
        <taxon>Pseudomonadota</taxon>
        <taxon>Gammaproteobacteria</taxon>
        <taxon>Chromatiales</taxon>
        <taxon>Chromatiaceae</taxon>
        <taxon>Rheinheimera</taxon>
    </lineage>
</organism>
<sequence length="206" mass="23021">MFFALHRTAMTLLHNISRTLQRRRNATWHALGYDTRVRPETPADYAAVEQLTRTAFNNEAEVKLIRKLRQAQDDCIALVAEQHGKVVGHILFSPATLQPYPNTRLMVLAPMAVSNVLQHQGIGSALVRAGLERCKKREIQAVVVLGHPAYYPRFGFSPASQFNIRCPWQVPDNTFMLLALNPVALKGRSGQVLYHPAFTELLPGAG</sequence>
<dbReference type="Pfam" id="PF13527">
    <property type="entry name" value="Acetyltransf_9"/>
    <property type="match status" value="1"/>
</dbReference>
<dbReference type="STRING" id="562729.RNAN_3432"/>
<dbReference type="AlphaFoldDB" id="I1E280"/>
<evidence type="ECO:0000313" key="3">
    <source>
        <dbReference type="Proteomes" id="UP000004374"/>
    </source>
</evidence>
<dbReference type="InterPro" id="IPR050276">
    <property type="entry name" value="MshD_Acetyltransferase"/>
</dbReference>
<dbReference type="CDD" id="cd04301">
    <property type="entry name" value="NAT_SF"/>
    <property type="match status" value="1"/>
</dbReference>
<dbReference type="Proteomes" id="UP000004374">
    <property type="component" value="Unassembled WGS sequence"/>
</dbReference>
<dbReference type="PROSITE" id="PS51186">
    <property type="entry name" value="GNAT"/>
    <property type="match status" value="1"/>
</dbReference>
<dbReference type="Gene3D" id="3.40.630.30">
    <property type="match status" value="1"/>
</dbReference>
<evidence type="ECO:0000259" key="1">
    <source>
        <dbReference type="PROSITE" id="PS51186"/>
    </source>
</evidence>
<dbReference type="PANTHER" id="PTHR43617">
    <property type="entry name" value="L-AMINO ACID N-ACETYLTRANSFERASE"/>
    <property type="match status" value="1"/>
</dbReference>
<proteinExistence type="predicted"/>
<dbReference type="EMBL" id="BAFK01000027">
    <property type="protein sequence ID" value="GAB60408.1"/>
    <property type="molecule type" value="Genomic_DNA"/>
</dbReference>
<dbReference type="GO" id="GO:0016747">
    <property type="term" value="F:acyltransferase activity, transferring groups other than amino-acyl groups"/>
    <property type="evidence" value="ECO:0007669"/>
    <property type="project" value="InterPro"/>
</dbReference>
<evidence type="ECO:0000313" key="2">
    <source>
        <dbReference type="EMBL" id="GAB60408.1"/>
    </source>
</evidence>
<protein>
    <submittedName>
        <fullName evidence="2">N-acetyltransferase GCN5</fullName>
    </submittedName>
</protein>
<feature type="domain" description="N-acetyltransferase" evidence="1">
    <location>
        <begin position="35"/>
        <end position="181"/>
    </location>
</feature>
<gene>
    <name evidence="2" type="ORF">RNAN_3432</name>
</gene>
<dbReference type="InterPro" id="IPR016181">
    <property type="entry name" value="Acyl_CoA_acyltransferase"/>
</dbReference>
<dbReference type="SUPFAM" id="SSF55729">
    <property type="entry name" value="Acyl-CoA N-acyltransferases (Nat)"/>
    <property type="match status" value="1"/>
</dbReference>
<keyword evidence="3" id="KW-1185">Reference proteome</keyword>
<keyword evidence="2" id="KW-0808">Transferase</keyword>
<reference evidence="2 3" key="1">
    <citation type="journal article" date="2012" name="J. Bacteriol.">
        <title>Genome Sequence of the Protease-Producing Bacterium Rheinheimera nanhaiensis E407-8T, Isolated from Deep-Sea Sediment of the South China Sea.</title>
        <authorList>
            <person name="Zhang X.-Y."/>
            <person name="Zhang Y.-J."/>
            <person name="Qin Q.-L."/>
            <person name="Xie B.-B."/>
            <person name="Chen X.-L."/>
            <person name="Zhou B.-C."/>
            <person name="Zhang Y.-Z."/>
        </authorList>
    </citation>
    <scope>NUCLEOTIDE SEQUENCE [LARGE SCALE GENOMIC DNA]</scope>
    <source>
        <strain evidence="2 3">E407-8</strain>
    </source>
</reference>
<comment type="caution">
    <text evidence="2">The sequence shown here is derived from an EMBL/GenBank/DDBJ whole genome shotgun (WGS) entry which is preliminary data.</text>
</comment>
<name>I1E280_9GAMM</name>
<dbReference type="InterPro" id="IPR000182">
    <property type="entry name" value="GNAT_dom"/>
</dbReference>
<dbReference type="PANTHER" id="PTHR43617:SF2">
    <property type="entry name" value="UPF0039 PROTEIN SLL0451"/>
    <property type="match status" value="1"/>
</dbReference>